<dbReference type="Proteomes" id="UP000332515">
    <property type="component" value="Unassembled WGS sequence"/>
</dbReference>
<dbReference type="Pfam" id="PF00765">
    <property type="entry name" value="Autoind_synth"/>
    <property type="match status" value="1"/>
</dbReference>
<evidence type="ECO:0000256" key="5">
    <source>
        <dbReference type="PROSITE-ProRule" id="PRU00533"/>
    </source>
</evidence>
<dbReference type="GO" id="GO:0016740">
    <property type="term" value="F:transferase activity"/>
    <property type="evidence" value="ECO:0007669"/>
    <property type="project" value="UniProtKB-KW"/>
</dbReference>
<accession>A0A6A7Y121</accession>
<dbReference type="PROSITE" id="PS51187">
    <property type="entry name" value="AUTOINDUCER_SYNTH_2"/>
    <property type="match status" value="1"/>
</dbReference>
<comment type="caution">
    <text evidence="6">The sequence shown here is derived from an EMBL/GenBank/DDBJ whole genome shotgun (WGS) entry which is preliminary data.</text>
</comment>
<keyword evidence="3" id="KW-0949">S-adenosyl-L-methionine</keyword>
<dbReference type="Gene3D" id="3.40.630.30">
    <property type="match status" value="1"/>
</dbReference>
<proteinExistence type="inferred from homology"/>
<keyword evidence="2" id="KW-0808">Transferase</keyword>
<dbReference type="InterPro" id="IPR001690">
    <property type="entry name" value="Autoind_synthase"/>
</dbReference>
<dbReference type="PANTHER" id="PTHR39322:SF1">
    <property type="entry name" value="ISOVALERYL-HOMOSERINE LACTONE SYNTHASE"/>
    <property type="match status" value="1"/>
</dbReference>
<sequence>MATGARAMADDLLRAVFFRASRDPVLTHRLHVFRKELFVDELGWDLAVSGEAERDQFDLMDPMNCALFVGDDLVGTFRALRCDRAYLGKEVFPQLAWTHPYPTSSECWEISRLGMMRAHRRHAKALYAAMFAFGWMRSARALVAIADLEYERFLHVLGIETHRYGPPQEIGRDLRGRPIVAVAGEIPLRDQPPALVAKMHALLDTMEITDETLVLGSRRVPA</sequence>
<evidence type="ECO:0000256" key="4">
    <source>
        <dbReference type="ARBA" id="ARBA00022929"/>
    </source>
</evidence>
<dbReference type="AlphaFoldDB" id="A0A6A7Y121"/>
<dbReference type="GO" id="GO:0007165">
    <property type="term" value="P:signal transduction"/>
    <property type="evidence" value="ECO:0007669"/>
    <property type="project" value="TreeGrafter"/>
</dbReference>
<evidence type="ECO:0000256" key="1">
    <source>
        <dbReference type="ARBA" id="ARBA00022654"/>
    </source>
</evidence>
<dbReference type="GO" id="GO:0009372">
    <property type="term" value="P:quorum sensing"/>
    <property type="evidence" value="ECO:0007669"/>
    <property type="project" value="UniProtKB-UniRule"/>
</dbReference>
<evidence type="ECO:0008006" key="8">
    <source>
        <dbReference type="Google" id="ProtNLM"/>
    </source>
</evidence>
<keyword evidence="7" id="KW-1185">Reference proteome</keyword>
<keyword evidence="4 5" id="KW-0071">Autoinducer synthesis</keyword>
<keyword evidence="1 5" id="KW-0673">Quorum sensing</keyword>
<comment type="similarity">
    <text evidence="5">Belongs to the autoinducer synthase family.</text>
</comment>
<dbReference type="InterPro" id="IPR016181">
    <property type="entry name" value="Acyl_CoA_acyltransferase"/>
</dbReference>
<gene>
    <name evidence="6" type="ORF">F0357_08355</name>
</gene>
<evidence type="ECO:0000313" key="6">
    <source>
        <dbReference type="EMBL" id="MQT12664.1"/>
    </source>
</evidence>
<name>A0A6A7Y121_9HYPH</name>
<protein>
    <recommendedName>
        <fullName evidence="8">Acyl-homoserine-lactone synthase</fullName>
    </recommendedName>
</protein>
<organism evidence="6 7">
    <name type="scientific">Segnochrobactrum spirostomi</name>
    <dbReference type="NCBI Taxonomy" id="2608987"/>
    <lineage>
        <taxon>Bacteria</taxon>
        <taxon>Pseudomonadati</taxon>
        <taxon>Pseudomonadota</taxon>
        <taxon>Alphaproteobacteria</taxon>
        <taxon>Hyphomicrobiales</taxon>
        <taxon>Segnochrobactraceae</taxon>
        <taxon>Segnochrobactrum</taxon>
    </lineage>
</organism>
<dbReference type="SUPFAM" id="SSF55729">
    <property type="entry name" value="Acyl-CoA N-acyltransferases (Nat)"/>
    <property type="match status" value="1"/>
</dbReference>
<dbReference type="PANTHER" id="PTHR39322">
    <property type="entry name" value="ACYL-HOMOSERINE-LACTONE SYNTHASE"/>
    <property type="match status" value="1"/>
</dbReference>
<evidence type="ECO:0000256" key="2">
    <source>
        <dbReference type="ARBA" id="ARBA00022679"/>
    </source>
</evidence>
<evidence type="ECO:0000313" key="7">
    <source>
        <dbReference type="Proteomes" id="UP000332515"/>
    </source>
</evidence>
<reference evidence="6 7" key="1">
    <citation type="submission" date="2019-09" db="EMBL/GenBank/DDBJ databases">
        <title>Segnochrobactrum spirostomi gen. nov., sp. nov., isolated from the ciliate Spirostomum cf. yagiui and description of a novel family, Segnochrobactraceae fam. nov. within the order Rhizobiales of the class Alphaproteobacteria.</title>
        <authorList>
            <person name="Akter S."/>
            <person name="Shazib S.U.A."/>
            <person name="Shin M.K."/>
        </authorList>
    </citation>
    <scope>NUCLEOTIDE SEQUENCE [LARGE SCALE GENOMIC DNA]</scope>
    <source>
        <strain evidence="6 7">Sp-1</strain>
    </source>
</reference>
<evidence type="ECO:0000256" key="3">
    <source>
        <dbReference type="ARBA" id="ARBA00022691"/>
    </source>
</evidence>
<dbReference type="EMBL" id="VWNA01000001">
    <property type="protein sequence ID" value="MQT12664.1"/>
    <property type="molecule type" value="Genomic_DNA"/>
</dbReference>